<dbReference type="Pfam" id="PF00497">
    <property type="entry name" value="SBP_bac_3"/>
    <property type="match status" value="1"/>
</dbReference>
<dbReference type="PANTHER" id="PTHR35936">
    <property type="entry name" value="MEMBRANE-BOUND LYTIC MUREIN TRANSGLYCOSYLASE F"/>
    <property type="match status" value="1"/>
</dbReference>
<evidence type="ECO:0000313" key="4">
    <source>
        <dbReference type="EMBL" id="ETI60938.1"/>
    </source>
</evidence>
<dbReference type="STRING" id="1208321.D104_07330"/>
<comment type="caution">
    <text evidence="4">The sequence shown here is derived from an EMBL/GenBank/DDBJ whole genome shotgun (WGS) entry which is preliminary data.</text>
</comment>
<dbReference type="AlphaFoldDB" id="W1S1H3"/>
<name>W1S1H3_9GAMM</name>
<reference evidence="4 5" key="1">
    <citation type="journal article" date="2014" name="Genome Announc.">
        <title>Draft Genome Sequence of Marinomonas sp. Strain D104, a Polycyclic Aromatic Hydrocarbon-Degrading Bacterium from the Deep-Sea Sediment of the Arctic Ocean.</title>
        <authorList>
            <person name="Dong C."/>
            <person name="Bai X."/>
            <person name="Lai Q."/>
            <person name="Xie Y."/>
            <person name="Chen X."/>
            <person name="Shao Z."/>
        </authorList>
    </citation>
    <scope>NUCLEOTIDE SEQUENCE [LARGE SCALE GENOMIC DNA]</scope>
    <source>
        <strain evidence="4 5">D104</strain>
    </source>
</reference>
<keyword evidence="2" id="KW-0732">Signal</keyword>
<evidence type="ECO:0000313" key="5">
    <source>
        <dbReference type="Proteomes" id="UP000018857"/>
    </source>
</evidence>
<evidence type="ECO:0000259" key="3">
    <source>
        <dbReference type="SMART" id="SM00062"/>
    </source>
</evidence>
<comment type="similarity">
    <text evidence="1">Belongs to the bacterial solute-binding protein 3 family.</text>
</comment>
<dbReference type="SMART" id="SM00062">
    <property type="entry name" value="PBPb"/>
    <property type="match status" value="1"/>
</dbReference>
<dbReference type="PANTHER" id="PTHR35936:SF25">
    <property type="entry name" value="ABC TRANSPORTER SUBSTRATE-BINDING PROTEIN"/>
    <property type="match status" value="1"/>
</dbReference>
<accession>W1S1H3</accession>
<evidence type="ECO:0000256" key="2">
    <source>
        <dbReference type="ARBA" id="ARBA00022729"/>
    </source>
</evidence>
<gene>
    <name evidence="4" type="ORF">D104_07330</name>
</gene>
<dbReference type="SUPFAM" id="SSF53850">
    <property type="entry name" value="Periplasmic binding protein-like II"/>
    <property type="match status" value="1"/>
</dbReference>
<sequence>MRQYWIAFLCVVLGFSIVDAYAEEIVLHTVHIPPHIVDASIIPPPADFDSTETIYGLDADILRAAYATQGVSVRIVLTPWKRIMRDVEKGLILGAVSCRPVPSRETFAFFSDYLSDSANTFVTRRGHLDGKIPTLALLKEYDVAAVNGWSQTNILDSADITYVSVTGLVQGINVVLRRNLDVFMTERDSALFAAKSMRGFENLSFYDVVGLDLDHYSVCFSKLYPDAEKWRDVLNKGLDELKKSGKRDEIVKKYGFSSMLQ</sequence>
<dbReference type="InterPro" id="IPR001638">
    <property type="entry name" value="Solute-binding_3/MltF_N"/>
</dbReference>
<dbReference type="Proteomes" id="UP000018857">
    <property type="component" value="Unassembled WGS sequence"/>
</dbReference>
<dbReference type="PATRIC" id="fig|1208321.3.peg.1449"/>
<keyword evidence="5" id="KW-1185">Reference proteome</keyword>
<organism evidence="4 5">
    <name type="scientific">Marinomonas profundimaris</name>
    <dbReference type="NCBI Taxonomy" id="1208321"/>
    <lineage>
        <taxon>Bacteria</taxon>
        <taxon>Pseudomonadati</taxon>
        <taxon>Pseudomonadota</taxon>
        <taxon>Gammaproteobacteria</taxon>
        <taxon>Oceanospirillales</taxon>
        <taxon>Oceanospirillaceae</taxon>
        <taxon>Marinomonas</taxon>
    </lineage>
</organism>
<protein>
    <recommendedName>
        <fullName evidence="3">Solute-binding protein family 3/N-terminal domain-containing protein</fullName>
    </recommendedName>
</protein>
<evidence type="ECO:0000256" key="1">
    <source>
        <dbReference type="ARBA" id="ARBA00010333"/>
    </source>
</evidence>
<proteinExistence type="inferred from homology"/>
<dbReference type="Gene3D" id="3.40.190.10">
    <property type="entry name" value="Periplasmic binding protein-like II"/>
    <property type="match status" value="2"/>
</dbReference>
<dbReference type="EMBL" id="AYOZ01000011">
    <property type="protein sequence ID" value="ETI60938.1"/>
    <property type="molecule type" value="Genomic_DNA"/>
</dbReference>
<feature type="domain" description="Solute-binding protein family 3/N-terminal" evidence="3">
    <location>
        <begin position="34"/>
        <end position="258"/>
    </location>
</feature>
<dbReference type="eggNOG" id="COG0834">
    <property type="taxonomic scope" value="Bacteria"/>
</dbReference>